<feature type="transmembrane region" description="Helical" evidence="9">
    <location>
        <begin position="186"/>
        <end position="207"/>
    </location>
</feature>
<feature type="domain" description="Ig-like" evidence="11">
    <location>
        <begin position="58"/>
        <end position="165"/>
    </location>
</feature>
<feature type="signal peptide" evidence="10">
    <location>
        <begin position="1"/>
        <end position="31"/>
    </location>
</feature>
<organism evidence="12 13">
    <name type="scientific">Salvator merianae</name>
    <name type="common">Argentine black and white tegu</name>
    <name type="synonym">Tupinambis merianae</name>
    <dbReference type="NCBI Taxonomy" id="96440"/>
    <lineage>
        <taxon>Eukaryota</taxon>
        <taxon>Metazoa</taxon>
        <taxon>Chordata</taxon>
        <taxon>Craniata</taxon>
        <taxon>Vertebrata</taxon>
        <taxon>Euteleostomi</taxon>
        <taxon>Lepidosauria</taxon>
        <taxon>Squamata</taxon>
        <taxon>Bifurcata</taxon>
        <taxon>Unidentata</taxon>
        <taxon>Episquamata</taxon>
        <taxon>Laterata</taxon>
        <taxon>Teiioidea</taxon>
        <taxon>Teiidae</taxon>
        <taxon>Salvator</taxon>
    </lineage>
</organism>
<dbReference type="Pfam" id="PF07686">
    <property type="entry name" value="V-set"/>
    <property type="match status" value="1"/>
</dbReference>
<dbReference type="Gene3D" id="2.60.40.10">
    <property type="entry name" value="Immunoglobulins"/>
    <property type="match status" value="1"/>
</dbReference>
<dbReference type="CDD" id="cd00099">
    <property type="entry name" value="IgV"/>
    <property type="match status" value="1"/>
</dbReference>
<proteinExistence type="predicted"/>
<evidence type="ECO:0000256" key="7">
    <source>
        <dbReference type="ARBA" id="ARBA00023180"/>
    </source>
</evidence>
<dbReference type="InterPro" id="IPR036179">
    <property type="entry name" value="Ig-like_dom_sf"/>
</dbReference>
<dbReference type="PANTHER" id="PTHR13869:SF38">
    <property type="entry name" value="NATURAL CYTOTOXICITY TRIGGERING RECEPTOR 3"/>
    <property type="match status" value="1"/>
</dbReference>
<dbReference type="PROSITE" id="PS50835">
    <property type="entry name" value="IG_LIKE"/>
    <property type="match status" value="1"/>
</dbReference>
<keyword evidence="7" id="KW-0325">Glycoprotein</keyword>
<evidence type="ECO:0000256" key="5">
    <source>
        <dbReference type="ARBA" id="ARBA00023136"/>
    </source>
</evidence>
<evidence type="ECO:0000256" key="6">
    <source>
        <dbReference type="ARBA" id="ARBA00023157"/>
    </source>
</evidence>
<dbReference type="GeneTree" id="ENSGT00940000154869"/>
<evidence type="ECO:0000256" key="10">
    <source>
        <dbReference type="SAM" id="SignalP"/>
    </source>
</evidence>
<dbReference type="InterPro" id="IPR013783">
    <property type="entry name" value="Ig-like_fold"/>
</dbReference>
<protein>
    <recommendedName>
        <fullName evidence="11">Ig-like domain-containing protein</fullName>
    </recommendedName>
</protein>
<dbReference type="OMA" id="FCQVILS"/>
<dbReference type="InterPro" id="IPR007110">
    <property type="entry name" value="Ig-like_dom"/>
</dbReference>
<keyword evidence="4 9" id="KW-1133">Transmembrane helix</keyword>
<sequence>MNLQTLKFYIHTMPTLLISLWLAICASVGNPANENAVIQSYTPASVDTTVHHKKITTPEVINLFVSQTPDKEKAKVGETVVLGCQFQSSRGPSLNNLTVKWYKKDETGQRDIMVNNVTVLPNYTKAFIVGNLSEGDASLTILNVTTSDHGAYFCQVVLSSGKTVTGNGTKLRIHRAPGWLGIEESVGTIIGVVAAGVGGLVVLIVVLTPQLRKCFVCAKPTSQQA</sequence>
<keyword evidence="13" id="KW-1185">Reference proteome</keyword>
<dbReference type="AlphaFoldDB" id="A0A8D0BDU0"/>
<name>A0A8D0BDU0_SALMN</name>
<keyword evidence="5 9" id="KW-0472">Membrane</keyword>
<evidence type="ECO:0000259" key="11">
    <source>
        <dbReference type="PROSITE" id="PS50835"/>
    </source>
</evidence>
<evidence type="ECO:0000256" key="9">
    <source>
        <dbReference type="SAM" id="Phobius"/>
    </source>
</evidence>
<dbReference type="Ensembl" id="ENSSMRT00000007921.1">
    <property type="protein sequence ID" value="ENSSMRP00000006754.1"/>
    <property type="gene ID" value="ENSSMRG00000005480.1"/>
</dbReference>
<evidence type="ECO:0000256" key="4">
    <source>
        <dbReference type="ARBA" id="ARBA00022989"/>
    </source>
</evidence>
<evidence type="ECO:0000256" key="8">
    <source>
        <dbReference type="ARBA" id="ARBA00023319"/>
    </source>
</evidence>
<dbReference type="InterPro" id="IPR003599">
    <property type="entry name" value="Ig_sub"/>
</dbReference>
<dbReference type="InterPro" id="IPR000920">
    <property type="entry name" value="Myelin_P0-rel"/>
</dbReference>
<keyword evidence="2 9" id="KW-0812">Transmembrane</keyword>
<dbReference type="SUPFAM" id="SSF48726">
    <property type="entry name" value="Immunoglobulin"/>
    <property type="match status" value="1"/>
</dbReference>
<dbReference type="PANTHER" id="PTHR13869">
    <property type="entry name" value="MYELIN P0 RELATED"/>
    <property type="match status" value="1"/>
</dbReference>
<dbReference type="Proteomes" id="UP000694421">
    <property type="component" value="Unplaced"/>
</dbReference>
<keyword evidence="3 10" id="KW-0732">Signal</keyword>
<evidence type="ECO:0000313" key="13">
    <source>
        <dbReference type="Proteomes" id="UP000694421"/>
    </source>
</evidence>
<reference evidence="12" key="2">
    <citation type="submission" date="2025-09" db="UniProtKB">
        <authorList>
            <consortium name="Ensembl"/>
        </authorList>
    </citation>
    <scope>IDENTIFICATION</scope>
</reference>
<dbReference type="SMART" id="SM00409">
    <property type="entry name" value="IG"/>
    <property type="match status" value="1"/>
</dbReference>
<evidence type="ECO:0000256" key="1">
    <source>
        <dbReference type="ARBA" id="ARBA00004479"/>
    </source>
</evidence>
<evidence type="ECO:0000313" key="12">
    <source>
        <dbReference type="Ensembl" id="ENSSMRP00000006754.1"/>
    </source>
</evidence>
<comment type="subcellular location">
    <subcellularLocation>
        <location evidence="1">Membrane</location>
        <topology evidence="1">Single-pass type I membrane protein</topology>
    </subcellularLocation>
</comment>
<reference evidence="12" key="1">
    <citation type="submission" date="2025-08" db="UniProtKB">
        <authorList>
            <consortium name="Ensembl"/>
        </authorList>
    </citation>
    <scope>IDENTIFICATION</scope>
</reference>
<dbReference type="GO" id="GO:0005886">
    <property type="term" value="C:plasma membrane"/>
    <property type="evidence" value="ECO:0007669"/>
    <property type="project" value="TreeGrafter"/>
</dbReference>
<dbReference type="InterPro" id="IPR013106">
    <property type="entry name" value="Ig_V-set"/>
</dbReference>
<evidence type="ECO:0000256" key="3">
    <source>
        <dbReference type="ARBA" id="ARBA00022729"/>
    </source>
</evidence>
<evidence type="ECO:0000256" key="2">
    <source>
        <dbReference type="ARBA" id="ARBA00022692"/>
    </source>
</evidence>
<keyword evidence="6" id="KW-1015">Disulfide bond</keyword>
<keyword evidence="8" id="KW-0393">Immunoglobulin domain</keyword>
<feature type="chain" id="PRO_5034598346" description="Ig-like domain-containing protein" evidence="10">
    <location>
        <begin position="32"/>
        <end position="225"/>
    </location>
</feature>
<accession>A0A8D0BDU0</accession>